<comment type="caution">
    <text evidence="7">The sequence shown here is derived from an EMBL/GenBank/DDBJ whole genome shotgun (WGS) entry which is preliminary data.</text>
</comment>
<evidence type="ECO:0000313" key="7">
    <source>
        <dbReference type="EMBL" id="TDR82874.1"/>
    </source>
</evidence>
<evidence type="ECO:0000256" key="4">
    <source>
        <dbReference type="ARBA" id="ARBA00023136"/>
    </source>
</evidence>
<evidence type="ECO:0000256" key="1">
    <source>
        <dbReference type="ARBA" id="ARBA00004141"/>
    </source>
</evidence>
<dbReference type="OrthoDB" id="9807274at2"/>
<evidence type="ECO:0000313" key="8">
    <source>
        <dbReference type="Proteomes" id="UP000295611"/>
    </source>
</evidence>
<dbReference type="InterPro" id="IPR036259">
    <property type="entry name" value="MFS_trans_sf"/>
</dbReference>
<dbReference type="Proteomes" id="UP000295611">
    <property type="component" value="Unassembled WGS sequence"/>
</dbReference>
<gene>
    <name evidence="7" type="ORF">DFP86_101264</name>
</gene>
<keyword evidence="8" id="KW-1185">Reference proteome</keyword>
<evidence type="ECO:0000259" key="6">
    <source>
        <dbReference type="PROSITE" id="PS50850"/>
    </source>
</evidence>
<dbReference type="AlphaFoldDB" id="A0A4R7BCU5"/>
<protein>
    <submittedName>
        <fullName evidence="7">MFS transporter</fullName>
    </submittedName>
</protein>
<reference evidence="7 8" key="1">
    <citation type="submission" date="2019-03" db="EMBL/GenBank/DDBJ databases">
        <title>Genomic Encyclopedia of Type Strains, Phase III (KMG-III): the genomes of soil and plant-associated and newly described type strains.</title>
        <authorList>
            <person name="Whitman W."/>
        </authorList>
    </citation>
    <scope>NUCLEOTIDE SEQUENCE [LARGE SCALE GENOMIC DNA]</scope>
    <source>
        <strain evidence="7 8">CECT 8976</strain>
    </source>
</reference>
<name>A0A4R7BCU5_9NEIS</name>
<feature type="transmembrane region" description="Helical" evidence="5">
    <location>
        <begin position="54"/>
        <end position="71"/>
    </location>
</feature>
<feature type="domain" description="Major facilitator superfamily (MFS) profile" evidence="6">
    <location>
        <begin position="14"/>
        <end position="459"/>
    </location>
</feature>
<keyword evidence="4 5" id="KW-0472">Membrane</keyword>
<evidence type="ECO:0000256" key="3">
    <source>
        <dbReference type="ARBA" id="ARBA00022989"/>
    </source>
</evidence>
<accession>A0A4R7BCU5</accession>
<comment type="subcellular location">
    <subcellularLocation>
        <location evidence="1">Membrane</location>
        <topology evidence="1">Multi-pass membrane protein</topology>
    </subcellularLocation>
</comment>
<keyword evidence="2 5" id="KW-0812">Transmembrane</keyword>
<feature type="transmembrane region" description="Helical" evidence="5">
    <location>
        <begin position="415"/>
        <end position="432"/>
    </location>
</feature>
<keyword evidence="3 5" id="KW-1133">Transmembrane helix</keyword>
<dbReference type="InterPro" id="IPR011701">
    <property type="entry name" value="MFS"/>
</dbReference>
<dbReference type="SUPFAM" id="SSF103473">
    <property type="entry name" value="MFS general substrate transporter"/>
    <property type="match status" value="1"/>
</dbReference>
<evidence type="ECO:0000256" key="5">
    <source>
        <dbReference type="SAM" id="Phobius"/>
    </source>
</evidence>
<dbReference type="PROSITE" id="PS50850">
    <property type="entry name" value="MFS"/>
    <property type="match status" value="1"/>
</dbReference>
<dbReference type="InterPro" id="IPR020846">
    <property type="entry name" value="MFS_dom"/>
</dbReference>
<feature type="transmembrane region" description="Helical" evidence="5">
    <location>
        <begin position="141"/>
        <end position="161"/>
    </location>
</feature>
<dbReference type="EMBL" id="SNZP01000001">
    <property type="protein sequence ID" value="TDR82874.1"/>
    <property type="molecule type" value="Genomic_DNA"/>
</dbReference>
<evidence type="ECO:0000256" key="2">
    <source>
        <dbReference type="ARBA" id="ARBA00022692"/>
    </source>
</evidence>
<feature type="transmembrane region" description="Helical" evidence="5">
    <location>
        <begin position="276"/>
        <end position="299"/>
    </location>
</feature>
<feature type="transmembrane region" description="Helical" evidence="5">
    <location>
        <begin position="375"/>
        <end position="394"/>
    </location>
</feature>
<dbReference type="CDD" id="cd17321">
    <property type="entry name" value="MFS_MMR_MDR_like"/>
    <property type="match status" value="1"/>
</dbReference>
<feature type="transmembrane region" description="Helical" evidence="5">
    <location>
        <begin position="173"/>
        <end position="193"/>
    </location>
</feature>
<feature type="transmembrane region" description="Helical" evidence="5">
    <location>
        <begin position="230"/>
        <end position="248"/>
    </location>
</feature>
<sequence length="477" mass="49706">MNGNASTGHLGMAGLLVLLAGQLLPQVDFAIVNVALADLARSLHATETDLELMVAVYGVAFAVCLAMGGRLGDNFGRRRLFNWGVGLFGIASLLCGVAPSIGFLLAARALQGGAAALLVPQILATIHVCLRGLAHARALGFYGAVGGLAFVVGQVLGGLLVSANIAGLGWRSVFLINLPICLAILLLSGAVLPETRRERPAHIDLSGTLVLTMLILCLLLPLALGPSQHWSWPCLALLAACLPLLLWLGRVELAQERRGFVALMPPSLLRIGSVRFGLLMAVVFYACWSGFMFVMALTLQAGAGLSPLDCGNAFISLGVAYFVSSLYSTRLVARLGRIRTLLLACVVQMSGLVCVVLSLRWVWPHPGALSLTPALVLLGVGQAQIVSCFFRIGLSDVPADHAGAGSAMLSTVQQAAFGLGSAVLGAVFAQTLSTSGDYLAALQAGIGTEFGLMMLLLSSTLVYGQRLRRALAIGCAA</sequence>
<feature type="transmembrane region" description="Helical" evidence="5">
    <location>
        <begin position="311"/>
        <end position="329"/>
    </location>
</feature>
<dbReference type="GO" id="GO:0022857">
    <property type="term" value="F:transmembrane transporter activity"/>
    <property type="evidence" value="ECO:0007669"/>
    <property type="project" value="InterPro"/>
</dbReference>
<feature type="transmembrane region" description="Helical" evidence="5">
    <location>
        <begin position="113"/>
        <end position="134"/>
    </location>
</feature>
<feature type="transmembrane region" description="Helical" evidence="5">
    <location>
        <begin position="205"/>
        <end position="224"/>
    </location>
</feature>
<dbReference type="PANTHER" id="PTHR42718:SF39">
    <property type="entry name" value="ACTINORHODIN TRANSPORTER-RELATED"/>
    <property type="match status" value="1"/>
</dbReference>
<feature type="transmembrane region" description="Helical" evidence="5">
    <location>
        <begin position="341"/>
        <end position="363"/>
    </location>
</feature>
<dbReference type="PANTHER" id="PTHR42718">
    <property type="entry name" value="MAJOR FACILITATOR SUPERFAMILY MULTIDRUG TRANSPORTER MFSC"/>
    <property type="match status" value="1"/>
</dbReference>
<dbReference type="GO" id="GO:0016020">
    <property type="term" value="C:membrane"/>
    <property type="evidence" value="ECO:0007669"/>
    <property type="project" value="UniProtKB-SubCell"/>
</dbReference>
<dbReference type="Gene3D" id="1.20.1720.10">
    <property type="entry name" value="Multidrug resistance protein D"/>
    <property type="match status" value="1"/>
</dbReference>
<organism evidence="7 8">
    <name type="scientific">Paludibacterium purpuratum</name>
    <dbReference type="NCBI Taxonomy" id="1144873"/>
    <lineage>
        <taxon>Bacteria</taxon>
        <taxon>Pseudomonadati</taxon>
        <taxon>Pseudomonadota</taxon>
        <taxon>Betaproteobacteria</taxon>
        <taxon>Neisseriales</taxon>
        <taxon>Chromobacteriaceae</taxon>
        <taxon>Paludibacterium</taxon>
    </lineage>
</organism>
<feature type="transmembrane region" description="Helical" evidence="5">
    <location>
        <begin position="83"/>
        <end position="107"/>
    </location>
</feature>
<proteinExistence type="predicted"/>
<dbReference type="Gene3D" id="1.20.1250.20">
    <property type="entry name" value="MFS general substrate transporter like domains"/>
    <property type="match status" value="1"/>
</dbReference>
<feature type="transmembrane region" description="Helical" evidence="5">
    <location>
        <begin position="438"/>
        <end position="463"/>
    </location>
</feature>
<dbReference type="Pfam" id="PF07690">
    <property type="entry name" value="MFS_1"/>
    <property type="match status" value="1"/>
</dbReference>